<dbReference type="OrthoDB" id="774873at2759"/>
<dbReference type="GO" id="GO:0004869">
    <property type="term" value="F:cysteine-type endopeptidase inhibitor activity"/>
    <property type="evidence" value="ECO:0007669"/>
    <property type="project" value="UniProtKB-ARBA"/>
</dbReference>
<dbReference type="GO" id="GO:0008270">
    <property type="term" value="F:zinc ion binding"/>
    <property type="evidence" value="ECO:0007669"/>
    <property type="project" value="UniProtKB-KW"/>
</dbReference>
<dbReference type="GO" id="GO:0031398">
    <property type="term" value="P:positive regulation of protein ubiquitination"/>
    <property type="evidence" value="ECO:0007669"/>
    <property type="project" value="TreeGrafter"/>
</dbReference>
<dbReference type="SUPFAM" id="SSF57850">
    <property type="entry name" value="RING/U-box"/>
    <property type="match status" value="1"/>
</dbReference>
<organism evidence="5 6">
    <name type="scientific">Ladona fulva</name>
    <name type="common">Scarce chaser dragonfly</name>
    <name type="synonym">Libellula fulva</name>
    <dbReference type="NCBI Taxonomy" id="123851"/>
    <lineage>
        <taxon>Eukaryota</taxon>
        <taxon>Metazoa</taxon>
        <taxon>Ecdysozoa</taxon>
        <taxon>Arthropoda</taxon>
        <taxon>Hexapoda</taxon>
        <taxon>Insecta</taxon>
        <taxon>Pterygota</taxon>
        <taxon>Palaeoptera</taxon>
        <taxon>Odonata</taxon>
        <taxon>Epiprocta</taxon>
        <taxon>Anisoptera</taxon>
        <taxon>Libelluloidea</taxon>
        <taxon>Libellulidae</taxon>
        <taxon>Ladona</taxon>
    </lineage>
</organism>
<keyword evidence="1 3" id="KW-0479">Metal-binding</keyword>
<dbReference type="SMART" id="SM00184">
    <property type="entry name" value="RING"/>
    <property type="match status" value="1"/>
</dbReference>
<evidence type="ECO:0000259" key="4">
    <source>
        <dbReference type="PROSITE" id="PS50089"/>
    </source>
</evidence>
<evidence type="ECO:0000256" key="3">
    <source>
        <dbReference type="PROSITE-ProRule" id="PRU00175"/>
    </source>
</evidence>
<gene>
    <name evidence="5" type="ORF">J437_LFUL007130</name>
</gene>
<dbReference type="GO" id="GO:0005634">
    <property type="term" value="C:nucleus"/>
    <property type="evidence" value="ECO:0007669"/>
    <property type="project" value="TreeGrafter"/>
</dbReference>
<accession>A0A8K0K6M2</accession>
<keyword evidence="1 3" id="KW-0863">Zinc-finger</keyword>
<proteinExistence type="predicted"/>
<dbReference type="GO" id="GO:0043066">
    <property type="term" value="P:negative regulation of apoptotic process"/>
    <property type="evidence" value="ECO:0007669"/>
    <property type="project" value="TreeGrafter"/>
</dbReference>
<dbReference type="GO" id="GO:0043027">
    <property type="term" value="F:cysteine-type endopeptidase inhibitor activity involved in apoptotic process"/>
    <property type="evidence" value="ECO:0007669"/>
    <property type="project" value="TreeGrafter"/>
</dbReference>
<keyword evidence="6" id="KW-1185">Reference proteome</keyword>
<dbReference type="GO" id="GO:0005737">
    <property type="term" value="C:cytoplasm"/>
    <property type="evidence" value="ECO:0007669"/>
    <property type="project" value="TreeGrafter"/>
</dbReference>
<reference evidence="5" key="1">
    <citation type="submission" date="2013-04" db="EMBL/GenBank/DDBJ databases">
        <authorList>
            <person name="Qu J."/>
            <person name="Murali S.C."/>
            <person name="Bandaranaike D."/>
            <person name="Bellair M."/>
            <person name="Blankenburg K."/>
            <person name="Chao H."/>
            <person name="Dinh H."/>
            <person name="Doddapaneni H."/>
            <person name="Downs B."/>
            <person name="Dugan-Rocha S."/>
            <person name="Elkadiri S."/>
            <person name="Gnanaolivu R.D."/>
            <person name="Hernandez B."/>
            <person name="Javaid M."/>
            <person name="Jayaseelan J.C."/>
            <person name="Lee S."/>
            <person name="Li M."/>
            <person name="Ming W."/>
            <person name="Munidasa M."/>
            <person name="Muniz J."/>
            <person name="Nguyen L."/>
            <person name="Ongeri F."/>
            <person name="Osuji N."/>
            <person name="Pu L.-L."/>
            <person name="Puazo M."/>
            <person name="Qu C."/>
            <person name="Quiroz J."/>
            <person name="Raj R."/>
            <person name="Weissenberger G."/>
            <person name="Xin Y."/>
            <person name="Zou X."/>
            <person name="Han Y."/>
            <person name="Richards S."/>
            <person name="Worley K."/>
            <person name="Muzny D."/>
            <person name="Gibbs R."/>
        </authorList>
    </citation>
    <scope>NUCLEOTIDE SEQUENCE</scope>
    <source>
        <strain evidence="5">Sampled in the wild</strain>
    </source>
</reference>
<dbReference type="PROSITE" id="PS50089">
    <property type="entry name" value="ZF_RING_2"/>
    <property type="match status" value="1"/>
</dbReference>
<reference evidence="5" key="2">
    <citation type="submission" date="2017-10" db="EMBL/GenBank/DDBJ databases">
        <title>Ladona fulva Genome sequencing and assembly.</title>
        <authorList>
            <person name="Murali S."/>
            <person name="Richards S."/>
            <person name="Bandaranaike D."/>
            <person name="Bellair M."/>
            <person name="Blankenburg K."/>
            <person name="Chao H."/>
            <person name="Dinh H."/>
            <person name="Doddapaneni H."/>
            <person name="Dugan-Rocha S."/>
            <person name="Elkadiri S."/>
            <person name="Gnanaolivu R."/>
            <person name="Hernandez B."/>
            <person name="Skinner E."/>
            <person name="Javaid M."/>
            <person name="Lee S."/>
            <person name="Li M."/>
            <person name="Ming W."/>
            <person name="Munidasa M."/>
            <person name="Muniz J."/>
            <person name="Nguyen L."/>
            <person name="Hughes D."/>
            <person name="Osuji N."/>
            <person name="Pu L.-L."/>
            <person name="Puazo M."/>
            <person name="Qu C."/>
            <person name="Quiroz J."/>
            <person name="Raj R."/>
            <person name="Weissenberger G."/>
            <person name="Xin Y."/>
            <person name="Zou X."/>
            <person name="Han Y."/>
            <person name="Worley K."/>
            <person name="Muzny D."/>
            <person name="Gibbs R."/>
        </authorList>
    </citation>
    <scope>NUCLEOTIDE SEQUENCE</scope>
    <source>
        <strain evidence="5">Sampled in the wild</strain>
    </source>
</reference>
<dbReference type="GO" id="GO:0061630">
    <property type="term" value="F:ubiquitin protein ligase activity"/>
    <property type="evidence" value="ECO:0007669"/>
    <property type="project" value="TreeGrafter"/>
</dbReference>
<dbReference type="PANTHER" id="PTHR10044">
    <property type="entry name" value="INHIBITOR OF APOPTOSIS"/>
    <property type="match status" value="1"/>
</dbReference>
<dbReference type="EMBL" id="KZ308426">
    <property type="protein sequence ID" value="KAG8229322.1"/>
    <property type="molecule type" value="Genomic_DNA"/>
</dbReference>
<dbReference type="FunFam" id="3.30.40.10:FF:000184">
    <property type="entry name" value="Baculoviral IAP repeat containing 2"/>
    <property type="match status" value="1"/>
</dbReference>
<name>A0A8K0K6M2_LADFU</name>
<dbReference type="Proteomes" id="UP000792457">
    <property type="component" value="Unassembled WGS sequence"/>
</dbReference>
<dbReference type="Gene3D" id="3.30.40.10">
    <property type="entry name" value="Zinc/RING finger domain, C3HC4 (zinc finger)"/>
    <property type="match status" value="1"/>
</dbReference>
<keyword evidence="2" id="KW-0862">Zinc</keyword>
<dbReference type="GO" id="GO:0051726">
    <property type="term" value="P:regulation of cell cycle"/>
    <property type="evidence" value="ECO:0007669"/>
    <property type="project" value="TreeGrafter"/>
</dbReference>
<dbReference type="InterPro" id="IPR013083">
    <property type="entry name" value="Znf_RING/FYVE/PHD"/>
</dbReference>
<dbReference type="PANTHER" id="PTHR10044:SF139">
    <property type="entry name" value="DEATH-ASSOCIATED INHIBITOR OF APOPTOSIS 2"/>
    <property type="match status" value="1"/>
</dbReference>
<feature type="domain" description="RING-type" evidence="4">
    <location>
        <begin position="63"/>
        <end position="98"/>
    </location>
</feature>
<dbReference type="AlphaFoldDB" id="A0A8K0K6M2"/>
<sequence>MDSSICASEETVEVGSNTNSVSKLASQGVRTMVLEENKASSNSASSLAALEEENRRYRESHLCKVCLDNEVGVVFLPCGHLVSCVHCAPSLKDCPVCRRSIGACVRTYLS</sequence>
<evidence type="ECO:0000256" key="2">
    <source>
        <dbReference type="ARBA" id="ARBA00022833"/>
    </source>
</evidence>
<evidence type="ECO:0000313" key="5">
    <source>
        <dbReference type="EMBL" id="KAG8229322.1"/>
    </source>
</evidence>
<evidence type="ECO:0000256" key="1">
    <source>
        <dbReference type="ARBA" id="ARBA00022771"/>
    </source>
</evidence>
<dbReference type="InterPro" id="IPR001841">
    <property type="entry name" value="Znf_RING"/>
</dbReference>
<dbReference type="Pfam" id="PF13920">
    <property type="entry name" value="zf-C3HC4_3"/>
    <property type="match status" value="1"/>
</dbReference>
<evidence type="ECO:0000313" key="6">
    <source>
        <dbReference type="Proteomes" id="UP000792457"/>
    </source>
</evidence>
<dbReference type="InterPro" id="IPR050784">
    <property type="entry name" value="IAP"/>
</dbReference>
<comment type="caution">
    <text evidence="5">The sequence shown here is derived from an EMBL/GenBank/DDBJ whole genome shotgun (WGS) entry which is preliminary data.</text>
</comment>
<protein>
    <recommendedName>
        <fullName evidence="4">RING-type domain-containing protein</fullName>
    </recommendedName>
</protein>